<evidence type="ECO:0000256" key="2">
    <source>
        <dbReference type="SAM" id="Phobius"/>
    </source>
</evidence>
<sequence length="72" mass="7971">MEKAKSQAEADSGLGSKPAWTPVAMSFESLGIGKNMKNLVLLIASVTAALELFIWCESIWNWWKAEEGDRVE</sequence>
<feature type="transmembrane region" description="Helical" evidence="2">
    <location>
        <begin position="39"/>
        <end position="63"/>
    </location>
</feature>
<accession>A0AAD6BW83</accession>
<keyword evidence="2" id="KW-0812">Transmembrane</keyword>
<organism evidence="3 4">
    <name type="scientific">Penicillium daleae</name>
    <dbReference type="NCBI Taxonomy" id="63821"/>
    <lineage>
        <taxon>Eukaryota</taxon>
        <taxon>Fungi</taxon>
        <taxon>Dikarya</taxon>
        <taxon>Ascomycota</taxon>
        <taxon>Pezizomycotina</taxon>
        <taxon>Eurotiomycetes</taxon>
        <taxon>Eurotiomycetidae</taxon>
        <taxon>Eurotiales</taxon>
        <taxon>Aspergillaceae</taxon>
        <taxon>Penicillium</taxon>
    </lineage>
</organism>
<dbReference type="Proteomes" id="UP001213681">
    <property type="component" value="Unassembled WGS sequence"/>
</dbReference>
<dbReference type="RefSeq" id="XP_056761412.1">
    <property type="nucleotide sequence ID" value="XM_056912563.1"/>
</dbReference>
<reference evidence="3" key="1">
    <citation type="submission" date="2022-12" db="EMBL/GenBank/DDBJ databases">
        <authorList>
            <person name="Petersen C."/>
        </authorList>
    </citation>
    <scope>NUCLEOTIDE SEQUENCE</scope>
    <source>
        <strain evidence="3">IBT 16125</strain>
    </source>
</reference>
<keyword evidence="2" id="KW-1133">Transmembrane helix</keyword>
<comment type="caution">
    <text evidence="3">The sequence shown here is derived from an EMBL/GenBank/DDBJ whole genome shotgun (WGS) entry which is preliminary data.</text>
</comment>
<keyword evidence="4" id="KW-1185">Reference proteome</keyword>
<evidence type="ECO:0000256" key="1">
    <source>
        <dbReference type="SAM" id="MobiDB-lite"/>
    </source>
</evidence>
<proteinExistence type="predicted"/>
<dbReference type="EMBL" id="JAPVEA010000008">
    <property type="protein sequence ID" value="KAJ5438183.1"/>
    <property type="molecule type" value="Genomic_DNA"/>
</dbReference>
<reference evidence="3" key="2">
    <citation type="journal article" date="2023" name="IMA Fungus">
        <title>Comparative genomic study of the Penicillium genus elucidates a diverse pangenome and 15 lateral gene transfer events.</title>
        <authorList>
            <person name="Petersen C."/>
            <person name="Sorensen T."/>
            <person name="Nielsen M.R."/>
            <person name="Sondergaard T.E."/>
            <person name="Sorensen J.L."/>
            <person name="Fitzpatrick D.A."/>
            <person name="Frisvad J.C."/>
            <person name="Nielsen K.L."/>
        </authorList>
    </citation>
    <scope>NUCLEOTIDE SEQUENCE</scope>
    <source>
        <strain evidence="3">IBT 16125</strain>
    </source>
</reference>
<evidence type="ECO:0000313" key="3">
    <source>
        <dbReference type="EMBL" id="KAJ5438183.1"/>
    </source>
</evidence>
<dbReference type="AlphaFoldDB" id="A0AAD6BW83"/>
<gene>
    <name evidence="3" type="ORF">N7458_009181</name>
</gene>
<protein>
    <submittedName>
        <fullName evidence="3">Uncharacterized protein</fullName>
    </submittedName>
</protein>
<evidence type="ECO:0000313" key="4">
    <source>
        <dbReference type="Proteomes" id="UP001213681"/>
    </source>
</evidence>
<keyword evidence="2" id="KW-0472">Membrane</keyword>
<dbReference type="GeneID" id="81602806"/>
<name>A0AAD6BW83_9EURO</name>
<feature type="region of interest" description="Disordered" evidence="1">
    <location>
        <begin position="1"/>
        <end position="20"/>
    </location>
</feature>